<comment type="caution">
    <text evidence="1">The sequence shown here is derived from an EMBL/GenBank/DDBJ whole genome shotgun (WGS) entry which is preliminary data.</text>
</comment>
<keyword evidence="2" id="KW-1185">Reference proteome</keyword>
<evidence type="ECO:0000313" key="1">
    <source>
        <dbReference type="EMBL" id="EEI85884.1"/>
    </source>
</evidence>
<dbReference type="AlphaFoldDB" id="C2BGN8"/>
<dbReference type="Proteomes" id="UP000005984">
    <property type="component" value="Unassembled WGS sequence"/>
</dbReference>
<gene>
    <name evidence="1" type="ORF">HMPREF0072_1508</name>
</gene>
<accession>C2BGN8</accession>
<name>C2BGN8_9FIRM</name>
<organism evidence="1 2">
    <name type="scientific">Anaerococcus lactolyticus ATCC 51172</name>
    <dbReference type="NCBI Taxonomy" id="525254"/>
    <lineage>
        <taxon>Bacteria</taxon>
        <taxon>Bacillati</taxon>
        <taxon>Bacillota</taxon>
        <taxon>Tissierellia</taxon>
        <taxon>Tissierellales</taxon>
        <taxon>Peptoniphilaceae</taxon>
        <taxon>Anaerococcus</taxon>
    </lineage>
</organism>
<reference evidence="1 2" key="1">
    <citation type="submission" date="2008-10" db="EMBL/GenBank/DDBJ databases">
        <authorList>
            <person name="Qin X."/>
            <person name="Bachman B."/>
            <person name="Battles P."/>
            <person name="Bell A."/>
            <person name="Bess C."/>
            <person name="Bickham C."/>
            <person name="Chaboub L."/>
            <person name="Chen D."/>
            <person name="Coyle M."/>
            <person name="Deiros D.R."/>
            <person name="Dinh H."/>
            <person name="Forbes L."/>
            <person name="Fowler G."/>
            <person name="Francisco L."/>
            <person name="Fu Q."/>
            <person name="Gubbala S."/>
            <person name="Hale W."/>
            <person name="Han Y."/>
            <person name="Hemphill L."/>
            <person name="Highlander S.K."/>
            <person name="Hirani K."/>
            <person name="Hogues M."/>
            <person name="Jackson L."/>
            <person name="Jakkamsetti A."/>
            <person name="Javaid M."/>
            <person name="Jiang H."/>
            <person name="Korchina V."/>
            <person name="Kovar C."/>
            <person name="Lara F."/>
            <person name="Lee S."/>
            <person name="Mata R."/>
            <person name="Mathew T."/>
            <person name="Moen C."/>
            <person name="Morales K."/>
            <person name="Munidasa M."/>
            <person name="Nazareth L."/>
            <person name="Ngo R."/>
            <person name="Nguyen L."/>
            <person name="Okwuonu G."/>
            <person name="Ongeri F."/>
            <person name="Patil S."/>
            <person name="Petrosino J."/>
            <person name="Pham C."/>
            <person name="Pham P."/>
            <person name="Pu L.-L."/>
            <person name="Puazo M."/>
            <person name="Raj R."/>
            <person name="Reid J."/>
            <person name="Rouhana J."/>
            <person name="Saada N."/>
            <person name="Shang Y."/>
            <person name="Simmons D."/>
            <person name="Thornton R."/>
            <person name="Warren J."/>
            <person name="Weissenberger G."/>
            <person name="Zhang J."/>
            <person name="Zhang L."/>
            <person name="Zhou C."/>
            <person name="Zhu D."/>
            <person name="Muzny D."/>
            <person name="Worley K."/>
            <person name="Gibbs R."/>
        </authorList>
    </citation>
    <scope>NUCLEOTIDE SEQUENCE [LARGE SCALE GENOMIC DNA]</scope>
    <source>
        <strain evidence="1 2">ATCC 51172</strain>
    </source>
</reference>
<evidence type="ECO:0000313" key="2">
    <source>
        <dbReference type="Proteomes" id="UP000005984"/>
    </source>
</evidence>
<proteinExistence type="predicted"/>
<protein>
    <submittedName>
        <fullName evidence="1">Uncharacterized protein</fullName>
    </submittedName>
</protein>
<sequence length="43" mass="4902">MESLMQRLSLILASDSELWKDLLMSGTRYPGPFESPLIWGFQG</sequence>
<dbReference type="EMBL" id="ABYO01000244">
    <property type="protein sequence ID" value="EEI85884.1"/>
    <property type="molecule type" value="Genomic_DNA"/>
</dbReference>
<dbReference type="HOGENOM" id="CLU_3228841_0_0_9"/>